<keyword evidence="7" id="KW-1185">Reference proteome</keyword>
<dbReference type="RefSeq" id="WP_167272050.1">
    <property type="nucleotide sequence ID" value="NZ_JAASQJ010000003.1"/>
</dbReference>
<evidence type="ECO:0000256" key="2">
    <source>
        <dbReference type="ARBA" id="ARBA00022723"/>
    </source>
</evidence>
<protein>
    <submittedName>
        <fullName evidence="6">Acetylornithine deacetylase/succinyl-diaminopimelate desuccinylase-like protein</fullName>
    </submittedName>
</protein>
<dbReference type="SUPFAM" id="SSF55031">
    <property type="entry name" value="Bacterial exopeptidase dimerisation domain"/>
    <property type="match status" value="1"/>
</dbReference>
<reference evidence="6 7" key="1">
    <citation type="submission" date="2020-03" db="EMBL/GenBank/DDBJ databases">
        <title>Genomic Encyclopedia of Type Strains, Phase IV (KMG-IV): sequencing the most valuable type-strain genomes for metagenomic binning, comparative biology and taxonomic classification.</title>
        <authorList>
            <person name="Goeker M."/>
        </authorList>
    </citation>
    <scope>NUCLEOTIDE SEQUENCE [LARGE SCALE GENOMIC DNA]</scope>
    <source>
        <strain evidence="6 7">DSM 102865</strain>
    </source>
</reference>
<proteinExistence type="predicted"/>
<keyword evidence="1" id="KW-0645">Protease</keyword>
<sequence length="493" mass="53862">MMKSFRLTFLLLSLTIVAKAQVELSKKGQTAIVTYEKYFEENKDVHLKEFLELVSMPTVSSLQANRPDIDKAAAWIVKKLQAIGMTTAQVMQTDGPPVVYGSWEGAKGKPTVLIYAHYDVQPVKESEWTIPPFEPKVVDGKIFGRGTSDDKCGVMIPIWAVEAILKKDKALPVNVKFLFEGEEEVGGPNLHKFMINNKELLKADFALNADGGQYSESIPSICMAFRGSAQLEFNVKTANYDAHSGSFGGKTANAVKATSEIIASFYNKNGSVAVAGFYDNVPAITAAEREMIAKVPYDAAADMKELGSTADVGDTNYTALEKLWYRPTLEIVGMQGGYTAVEGFNNIIPGSATARITCRLVGSQKGDEVIQAIVKHIGKNTPAGATVTYKFRPGWAHPIKFPSDNKAYNYVANALTTVFGRPPLQTGEGGSVGSLVDIKEALGLDAYSFGVAIPDERYHAANEFLRLSSIRKGQMLYCNYFMYVGEQEDKAKK</sequence>
<evidence type="ECO:0000256" key="3">
    <source>
        <dbReference type="ARBA" id="ARBA00022801"/>
    </source>
</evidence>
<dbReference type="SUPFAM" id="SSF53187">
    <property type="entry name" value="Zn-dependent exopeptidases"/>
    <property type="match status" value="1"/>
</dbReference>
<accession>A0ABX0UMT2</accession>
<keyword evidence="4" id="KW-0732">Signal</keyword>
<evidence type="ECO:0000313" key="6">
    <source>
        <dbReference type="EMBL" id="NIJ54207.1"/>
    </source>
</evidence>
<dbReference type="NCBIfam" id="NF005914">
    <property type="entry name" value="PRK07907.1"/>
    <property type="match status" value="1"/>
</dbReference>
<dbReference type="InterPro" id="IPR036264">
    <property type="entry name" value="Bact_exopeptidase_dim_dom"/>
</dbReference>
<gene>
    <name evidence="6" type="ORF">FHS68_003389</name>
</gene>
<evidence type="ECO:0000256" key="1">
    <source>
        <dbReference type="ARBA" id="ARBA00022670"/>
    </source>
</evidence>
<dbReference type="EMBL" id="JAASQJ010000003">
    <property type="protein sequence ID" value="NIJ54207.1"/>
    <property type="molecule type" value="Genomic_DNA"/>
</dbReference>
<dbReference type="InterPro" id="IPR002933">
    <property type="entry name" value="Peptidase_M20"/>
</dbReference>
<feature type="domain" description="Peptidase M20 dimerisation" evidence="5">
    <location>
        <begin position="232"/>
        <end position="383"/>
    </location>
</feature>
<dbReference type="Gene3D" id="3.30.70.360">
    <property type="match status" value="1"/>
</dbReference>
<evidence type="ECO:0000256" key="4">
    <source>
        <dbReference type="SAM" id="SignalP"/>
    </source>
</evidence>
<dbReference type="Pfam" id="PF07687">
    <property type="entry name" value="M20_dimer"/>
    <property type="match status" value="1"/>
</dbReference>
<dbReference type="NCBIfam" id="NF006579">
    <property type="entry name" value="PRK09104.1"/>
    <property type="match status" value="1"/>
</dbReference>
<dbReference type="PANTHER" id="PTHR43270">
    <property type="entry name" value="BETA-ALA-HIS DIPEPTIDASE"/>
    <property type="match status" value="1"/>
</dbReference>
<organism evidence="6 7">
    <name type="scientific">Dyadobacter arcticus</name>
    <dbReference type="NCBI Taxonomy" id="1078754"/>
    <lineage>
        <taxon>Bacteria</taxon>
        <taxon>Pseudomonadati</taxon>
        <taxon>Bacteroidota</taxon>
        <taxon>Cytophagia</taxon>
        <taxon>Cytophagales</taxon>
        <taxon>Spirosomataceae</taxon>
        <taxon>Dyadobacter</taxon>
    </lineage>
</organism>
<keyword evidence="2" id="KW-0479">Metal-binding</keyword>
<dbReference type="InterPro" id="IPR011650">
    <property type="entry name" value="Peptidase_M20_dimer"/>
</dbReference>
<name>A0ABX0UMT2_9BACT</name>
<dbReference type="Pfam" id="PF01546">
    <property type="entry name" value="Peptidase_M20"/>
    <property type="match status" value="1"/>
</dbReference>
<evidence type="ECO:0000259" key="5">
    <source>
        <dbReference type="Pfam" id="PF07687"/>
    </source>
</evidence>
<dbReference type="InterPro" id="IPR051458">
    <property type="entry name" value="Cyt/Met_Dipeptidase"/>
</dbReference>
<feature type="chain" id="PRO_5045617893" evidence="4">
    <location>
        <begin position="21"/>
        <end position="493"/>
    </location>
</feature>
<comment type="caution">
    <text evidence="6">The sequence shown here is derived from an EMBL/GenBank/DDBJ whole genome shotgun (WGS) entry which is preliminary data.</text>
</comment>
<evidence type="ECO:0000313" key="7">
    <source>
        <dbReference type="Proteomes" id="UP001179181"/>
    </source>
</evidence>
<dbReference type="Gene3D" id="3.40.630.10">
    <property type="entry name" value="Zn peptidases"/>
    <property type="match status" value="1"/>
</dbReference>
<keyword evidence="3" id="KW-0378">Hydrolase</keyword>
<feature type="signal peptide" evidence="4">
    <location>
        <begin position="1"/>
        <end position="20"/>
    </location>
</feature>
<dbReference type="PANTHER" id="PTHR43270:SF12">
    <property type="entry name" value="SUCCINYL-DIAMINOPIMELATE DESUCCINYLASE"/>
    <property type="match status" value="1"/>
</dbReference>
<dbReference type="Proteomes" id="UP001179181">
    <property type="component" value="Unassembled WGS sequence"/>
</dbReference>